<dbReference type="GO" id="GO:0005737">
    <property type="term" value="C:cytoplasm"/>
    <property type="evidence" value="ECO:0007669"/>
    <property type="project" value="TreeGrafter"/>
</dbReference>
<dbReference type="Proteomes" id="UP000050792">
    <property type="component" value="Unassembled WGS sequence"/>
</dbReference>
<evidence type="ECO:0000259" key="2">
    <source>
        <dbReference type="PROSITE" id="PS50238"/>
    </source>
</evidence>
<dbReference type="PANTHER" id="PTHR14963">
    <property type="entry name" value="RHO GTPASE ACTIVATING PROTEIN 18,19-RELATED"/>
    <property type="match status" value="1"/>
</dbReference>
<reference evidence="4" key="2">
    <citation type="submission" date="2023-11" db="UniProtKB">
        <authorList>
            <consortium name="WormBaseParasite"/>
        </authorList>
    </citation>
    <scope>IDENTIFICATION</scope>
</reference>
<dbReference type="SUPFAM" id="SSF48350">
    <property type="entry name" value="GTPase activation domain, GAP"/>
    <property type="match status" value="1"/>
</dbReference>
<accession>A0AA85FFV0</accession>
<sequence length="668" mass="77015">MRTSGRVQLSTMDINNNQVTNTLQLTIKDYAYRLRIGIKEDWKIKLFREYYPRRFHELCMIHLSFLIDIPWNFIDQKIYFHSNNDHTLYSSNTITTNVCNTMKDTKSTLMNTTNIGGTTTKSRLKRLWNNWRINSHPVKSDYIPDELANNIITLIDCLDNDEACSVEGLFRKPGHNLRKRQIQEAVFETSFDPKVFQLNKYNFHDFASALKSVLVRLPTPLFTEHLLPLFLQVASLRKFEQFHNHNNDHQVTMATNLLKQHHQQQQINSPAINEIYLINLIESKQIKALRLLIQLLPNTNMKILKNLIQLLIRVKNLNHINRMTSTCLGTIFGPVLLPQNILLYDTIKNIKNHKQPPIECQEKCLQLNSITSLLIEIGLDIFLLPYSLVQDICTNSPYMTIFKTDCHPLRTTTTTTSTTTKQQSVDIKTNRLTLLLSPQFRHRNHFQTLNKEDIKNIDNSPPLRTAIRFATPTPTSIANFQVLDSSPIKFDDIMEISKTLKTKQQLKLENCINQTPVLKWSRSISEISSDYIQCSVEKSQQNDENLNITSVRSSKLSKISTNINHLSPSKYPNYTNEQLEDICVDSVRRKFIKRRRFTELRLPSTINRTGGGGGGGGKSCHRRYLFSPCPPIPLLPFKRVGGEKRNFHISPLSTIKGTLTTNTALPSW</sequence>
<evidence type="ECO:0000256" key="1">
    <source>
        <dbReference type="ARBA" id="ARBA00022468"/>
    </source>
</evidence>
<dbReference type="PANTHER" id="PTHR14963:SF7">
    <property type="entry name" value="RHO GTPASE-ACTIVATING PROTEIN 19"/>
    <property type="match status" value="1"/>
</dbReference>
<organism evidence="3 4">
    <name type="scientific">Schistosoma rodhaini</name>
    <dbReference type="NCBI Taxonomy" id="6188"/>
    <lineage>
        <taxon>Eukaryota</taxon>
        <taxon>Metazoa</taxon>
        <taxon>Spiralia</taxon>
        <taxon>Lophotrochozoa</taxon>
        <taxon>Platyhelminthes</taxon>
        <taxon>Trematoda</taxon>
        <taxon>Digenea</taxon>
        <taxon>Strigeidida</taxon>
        <taxon>Schistosomatoidea</taxon>
        <taxon>Schistosomatidae</taxon>
        <taxon>Schistosoma</taxon>
    </lineage>
</organism>
<keyword evidence="3" id="KW-1185">Reference proteome</keyword>
<name>A0AA85FFV0_9TREM</name>
<dbReference type="WBParaSite" id="SRDH1_46320.1">
    <property type="protein sequence ID" value="SRDH1_46320.1"/>
    <property type="gene ID" value="SRDH1_46320"/>
</dbReference>
<feature type="domain" description="Rho-GAP" evidence="2">
    <location>
        <begin position="138"/>
        <end position="382"/>
    </location>
</feature>
<dbReference type="GO" id="GO:0005096">
    <property type="term" value="F:GTPase activator activity"/>
    <property type="evidence" value="ECO:0007669"/>
    <property type="project" value="UniProtKB-KW"/>
</dbReference>
<protein>
    <recommendedName>
        <fullName evidence="2">Rho-GAP domain-containing protein</fullName>
    </recommendedName>
</protein>
<dbReference type="GO" id="GO:0051056">
    <property type="term" value="P:regulation of small GTPase mediated signal transduction"/>
    <property type="evidence" value="ECO:0007669"/>
    <property type="project" value="TreeGrafter"/>
</dbReference>
<keyword evidence="1" id="KW-0343">GTPase activation</keyword>
<dbReference type="Pfam" id="PF00620">
    <property type="entry name" value="RhoGAP"/>
    <property type="match status" value="2"/>
</dbReference>
<evidence type="ECO:0000313" key="4">
    <source>
        <dbReference type="WBParaSite" id="SRDH1_46320.1"/>
    </source>
</evidence>
<dbReference type="Gene3D" id="1.10.555.10">
    <property type="entry name" value="Rho GTPase activation protein"/>
    <property type="match status" value="1"/>
</dbReference>
<dbReference type="SMART" id="SM00324">
    <property type="entry name" value="RhoGAP"/>
    <property type="match status" value="1"/>
</dbReference>
<dbReference type="InterPro" id="IPR000198">
    <property type="entry name" value="RhoGAP_dom"/>
</dbReference>
<reference evidence="3" key="1">
    <citation type="submission" date="2022-06" db="EMBL/GenBank/DDBJ databases">
        <authorList>
            <person name="Berger JAMES D."/>
            <person name="Berger JAMES D."/>
        </authorList>
    </citation>
    <scope>NUCLEOTIDE SEQUENCE [LARGE SCALE GENOMIC DNA]</scope>
</reference>
<dbReference type="PROSITE" id="PS50238">
    <property type="entry name" value="RHOGAP"/>
    <property type="match status" value="1"/>
</dbReference>
<evidence type="ECO:0000313" key="3">
    <source>
        <dbReference type="Proteomes" id="UP000050792"/>
    </source>
</evidence>
<dbReference type="AlphaFoldDB" id="A0AA85FFV0"/>
<proteinExistence type="predicted"/>
<dbReference type="InterPro" id="IPR008936">
    <property type="entry name" value="Rho_GTPase_activation_prot"/>
</dbReference>
<dbReference type="GO" id="GO:0007165">
    <property type="term" value="P:signal transduction"/>
    <property type="evidence" value="ECO:0007669"/>
    <property type="project" value="InterPro"/>
</dbReference>